<name>A0ABW2K725_9BACI</name>
<reference evidence="2" key="1">
    <citation type="journal article" date="2019" name="Int. J. Syst. Evol. Microbiol.">
        <title>The Global Catalogue of Microorganisms (GCM) 10K type strain sequencing project: providing services to taxonomists for standard genome sequencing and annotation.</title>
        <authorList>
            <consortium name="The Broad Institute Genomics Platform"/>
            <consortium name="The Broad Institute Genome Sequencing Center for Infectious Disease"/>
            <person name="Wu L."/>
            <person name="Ma J."/>
        </authorList>
    </citation>
    <scope>NUCLEOTIDE SEQUENCE [LARGE SCALE GENOMIC DNA]</scope>
    <source>
        <strain evidence="2">CCUG 73951</strain>
    </source>
</reference>
<accession>A0ABW2K725</accession>
<dbReference type="RefSeq" id="WP_390216840.1">
    <property type="nucleotide sequence ID" value="NZ_JBHTBY010000017.1"/>
</dbReference>
<comment type="caution">
    <text evidence="1">The sequence shown here is derived from an EMBL/GenBank/DDBJ whole genome shotgun (WGS) entry which is preliminary data.</text>
</comment>
<dbReference type="Proteomes" id="UP001596494">
    <property type="component" value="Unassembled WGS sequence"/>
</dbReference>
<proteinExistence type="predicted"/>
<dbReference type="EMBL" id="JBHTBY010000017">
    <property type="protein sequence ID" value="MFC7322635.1"/>
    <property type="molecule type" value="Genomic_DNA"/>
</dbReference>
<keyword evidence="2" id="KW-1185">Reference proteome</keyword>
<protein>
    <submittedName>
        <fullName evidence="1">Uncharacterized protein</fullName>
    </submittedName>
</protein>
<gene>
    <name evidence="1" type="ORF">ACFQMN_17365</name>
</gene>
<evidence type="ECO:0000313" key="1">
    <source>
        <dbReference type="EMBL" id="MFC7322635.1"/>
    </source>
</evidence>
<sequence length="80" mass="9118">MKSDRQELLCVNVDKVYDWIVNEASFELTLVDEALPDGLECDDLNTADVTCEVSPISVDILEREDRTFIIFFSMDPGEML</sequence>
<organism evidence="1 2">
    <name type="scientific">Halobacillus campisalis</name>
    <dbReference type="NCBI Taxonomy" id="435909"/>
    <lineage>
        <taxon>Bacteria</taxon>
        <taxon>Bacillati</taxon>
        <taxon>Bacillota</taxon>
        <taxon>Bacilli</taxon>
        <taxon>Bacillales</taxon>
        <taxon>Bacillaceae</taxon>
        <taxon>Halobacillus</taxon>
    </lineage>
</organism>
<evidence type="ECO:0000313" key="2">
    <source>
        <dbReference type="Proteomes" id="UP001596494"/>
    </source>
</evidence>